<name>A0ABR8W5L8_9MICO</name>
<keyword evidence="1" id="KW-0812">Transmembrane</keyword>
<feature type="transmembrane region" description="Helical" evidence="1">
    <location>
        <begin position="12"/>
        <end position="32"/>
    </location>
</feature>
<keyword evidence="1" id="KW-1133">Transmembrane helix</keyword>
<dbReference type="EMBL" id="JACSPX010000001">
    <property type="protein sequence ID" value="MBD8012308.1"/>
    <property type="molecule type" value="Genomic_DNA"/>
</dbReference>
<proteinExistence type="predicted"/>
<keyword evidence="3" id="KW-1185">Reference proteome</keyword>
<sequence>MAARVGGRNLAISWIVGLLCAGVVGALLWLSLPAGPGLLFVVGHLLDGTVPP</sequence>
<evidence type="ECO:0000313" key="3">
    <source>
        <dbReference type="Proteomes" id="UP000611521"/>
    </source>
</evidence>
<gene>
    <name evidence="2" type="ORF">H9633_08335</name>
</gene>
<keyword evidence="1" id="KW-0472">Membrane</keyword>
<organism evidence="2 3">
    <name type="scientific">Microbacterium commune</name>
    <dbReference type="NCBI Taxonomy" id="2762219"/>
    <lineage>
        <taxon>Bacteria</taxon>
        <taxon>Bacillati</taxon>
        <taxon>Actinomycetota</taxon>
        <taxon>Actinomycetes</taxon>
        <taxon>Micrococcales</taxon>
        <taxon>Microbacteriaceae</taxon>
        <taxon>Microbacterium</taxon>
    </lineage>
</organism>
<dbReference type="Proteomes" id="UP000611521">
    <property type="component" value="Unassembled WGS sequence"/>
</dbReference>
<evidence type="ECO:0000313" key="2">
    <source>
        <dbReference type="EMBL" id="MBD8012308.1"/>
    </source>
</evidence>
<accession>A0ABR8W5L8</accession>
<evidence type="ECO:0000256" key="1">
    <source>
        <dbReference type="SAM" id="Phobius"/>
    </source>
</evidence>
<dbReference type="RefSeq" id="WP_181417655.1">
    <property type="nucleotide sequence ID" value="NZ_JACSPX010000001.1"/>
</dbReference>
<protein>
    <submittedName>
        <fullName evidence="2">Uncharacterized protein</fullName>
    </submittedName>
</protein>
<comment type="caution">
    <text evidence="2">The sequence shown here is derived from an EMBL/GenBank/DDBJ whole genome shotgun (WGS) entry which is preliminary data.</text>
</comment>
<reference evidence="2 3" key="1">
    <citation type="submission" date="2020-08" db="EMBL/GenBank/DDBJ databases">
        <title>A Genomic Blueprint of the Chicken Gut Microbiome.</title>
        <authorList>
            <person name="Gilroy R."/>
            <person name="Ravi A."/>
            <person name="Getino M."/>
            <person name="Pursley I."/>
            <person name="Horton D.L."/>
            <person name="Alikhan N.-F."/>
            <person name="Baker D."/>
            <person name="Gharbi K."/>
            <person name="Hall N."/>
            <person name="Watson M."/>
            <person name="Adriaenssens E.M."/>
            <person name="Foster-Nyarko E."/>
            <person name="Jarju S."/>
            <person name="Secka A."/>
            <person name="Antonio M."/>
            <person name="Oren A."/>
            <person name="Chaudhuri R."/>
            <person name="La Ragione R.M."/>
            <person name="Hildebrand F."/>
            <person name="Pallen M.J."/>
        </authorList>
    </citation>
    <scope>NUCLEOTIDE SEQUENCE [LARGE SCALE GENOMIC DNA]</scope>
    <source>
        <strain evidence="2 3">Re1</strain>
    </source>
</reference>